<reference evidence="3" key="1">
    <citation type="submission" date="2020-04" db="EMBL/GenBank/DDBJ databases">
        <authorList>
            <person name="Chiriac C."/>
            <person name="Salcher M."/>
            <person name="Ghai R."/>
            <person name="Kavagutti S V."/>
        </authorList>
    </citation>
    <scope>NUCLEOTIDE SEQUENCE</scope>
</reference>
<dbReference type="EMBL" id="LR796409">
    <property type="protein sequence ID" value="CAB4142296.1"/>
    <property type="molecule type" value="Genomic_DNA"/>
</dbReference>
<protein>
    <submittedName>
        <fullName evidence="3">Uncharacterized protein</fullName>
    </submittedName>
</protein>
<name>A0A6J5MBD0_9CAUD</name>
<evidence type="ECO:0000256" key="1">
    <source>
        <dbReference type="SAM" id="Coils"/>
    </source>
</evidence>
<keyword evidence="1" id="KW-0175">Coiled coil</keyword>
<accession>A0A6J5MBD0</accession>
<proteinExistence type="predicted"/>
<gene>
    <name evidence="3" type="ORF">UFOVP451_5</name>
</gene>
<feature type="compositionally biased region" description="Pro residues" evidence="2">
    <location>
        <begin position="29"/>
        <end position="41"/>
    </location>
</feature>
<sequence length="781" mass="84810">MANRRNPSGSRAYPTGTTNPQSNRGANKPPTPPKNPIPPQPRLVNPTPGSEELVTNRYVPNAVNTNLSNTAKTAAKVTGAAFTVAPVAVMGGDEILENVKDFLSKGQSPILQKQLTDYYRSAMTDEQYADAAKRLANYSKSQTSQNLNAYRSYVEPFNKVAQTIRQDSAYGMPVGMKAIDGRIFGGFDLGTGKPIYYNQAQWKLNQNNLQKIPAIVNGNVVANGVTVPIQLWDLKNNTYKKDLRSLQKLLVLQNTGSNAFAAIASQIKQLKSPTTTPNVVPTPSAPTPTPTPSTSKQMQTQQQKEKAKQIVDKIQAKTNAVSKGGNTVVAQNPKTNVMAAPQGGGSLLEQYKALVGVLPDSDPQMQSLKKAAAQEYKDQMAGFDSRLNQLSALRQQDMGSLRRNADVAQSKLDDKMFQQYLQTRENMGVRGLSNSGLMADAQIRLGMNKQDALADLFARTQSQIGDVNRMYAPQQQQLLGERQGVRQSEIEQAMLDRFNQQRSQQAQALGNLLPYYELTAGQKADIAQQQERMKFEREQAAAAATRSSGGAGGGAGGGTTAMPNDAKGWVAKVKNIQNDIDDVVANINGMESNDPNLLAAQQEYAKLKQQRDIAQEIANAYQTGNAQALTAARKAYDSLVNPAKEKAPTKSQQSNIDKRAIETGKFQKLVDLGTNIDQAPPGSGEGYLADDTDPAEMLRRALEIAKQTGQKVPISASRMENINNYASGTLNTRKYGMNDTLRGLFNAVPGVTGVGQLMRNAKAVKDVLSRYPGYYDIVADK</sequence>
<organism evidence="3">
    <name type="scientific">uncultured Caudovirales phage</name>
    <dbReference type="NCBI Taxonomy" id="2100421"/>
    <lineage>
        <taxon>Viruses</taxon>
        <taxon>Duplodnaviria</taxon>
        <taxon>Heunggongvirae</taxon>
        <taxon>Uroviricota</taxon>
        <taxon>Caudoviricetes</taxon>
        <taxon>Peduoviridae</taxon>
        <taxon>Maltschvirus</taxon>
        <taxon>Maltschvirus maltsch</taxon>
    </lineage>
</organism>
<feature type="region of interest" description="Disordered" evidence="2">
    <location>
        <begin position="538"/>
        <end position="563"/>
    </location>
</feature>
<feature type="coiled-coil region" evidence="1">
    <location>
        <begin position="573"/>
        <end position="617"/>
    </location>
</feature>
<evidence type="ECO:0000256" key="2">
    <source>
        <dbReference type="SAM" id="MobiDB-lite"/>
    </source>
</evidence>
<feature type="compositionally biased region" description="Low complexity" evidence="2">
    <location>
        <begin position="272"/>
        <end position="282"/>
    </location>
</feature>
<feature type="compositionally biased region" description="Polar residues" evidence="2">
    <location>
        <begin position="1"/>
        <end position="25"/>
    </location>
</feature>
<feature type="region of interest" description="Disordered" evidence="2">
    <location>
        <begin position="271"/>
        <end position="303"/>
    </location>
</feature>
<feature type="compositionally biased region" description="Gly residues" evidence="2">
    <location>
        <begin position="549"/>
        <end position="559"/>
    </location>
</feature>
<evidence type="ECO:0000313" key="3">
    <source>
        <dbReference type="EMBL" id="CAB4142296.1"/>
    </source>
</evidence>
<feature type="region of interest" description="Disordered" evidence="2">
    <location>
        <begin position="1"/>
        <end position="52"/>
    </location>
</feature>